<dbReference type="GO" id="GO:0006355">
    <property type="term" value="P:regulation of DNA-templated transcription"/>
    <property type="evidence" value="ECO:0007669"/>
    <property type="project" value="InterPro"/>
</dbReference>
<dbReference type="SUPFAM" id="SSF46894">
    <property type="entry name" value="C-terminal effector domain of the bipartite response regulators"/>
    <property type="match status" value="1"/>
</dbReference>
<dbReference type="Gene3D" id="3.40.50.2300">
    <property type="match status" value="1"/>
</dbReference>
<dbReference type="Proteomes" id="UP000635071">
    <property type="component" value="Unassembled WGS sequence"/>
</dbReference>
<dbReference type="PROSITE" id="PS50043">
    <property type="entry name" value="HTH_LUXR_2"/>
    <property type="match status" value="1"/>
</dbReference>
<dbReference type="GO" id="GO:0003677">
    <property type="term" value="F:DNA binding"/>
    <property type="evidence" value="ECO:0007669"/>
    <property type="project" value="UniProtKB-KW"/>
</dbReference>
<dbReference type="AlphaFoldDB" id="A0A917EAH4"/>
<feature type="domain" description="HTH luxR-type" evidence="3">
    <location>
        <begin position="162"/>
        <end position="227"/>
    </location>
</feature>
<dbReference type="SMART" id="SM00421">
    <property type="entry name" value="HTH_LUXR"/>
    <property type="match status" value="1"/>
</dbReference>
<dbReference type="InterPro" id="IPR001789">
    <property type="entry name" value="Sig_transdc_resp-reg_receiver"/>
</dbReference>
<keyword evidence="1" id="KW-0238">DNA-binding</keyword>
<evidence type="ECO:0000313" key="6">
    <source>
        <dbReference type="Proteomes" id="UP000635071"/>
    </source>
</evidence>
<dbReference type="SUPFAM" id="SSF52172">
    <property type="entry name" value="CheY-like"/>
    <property type="match status" value="1"/>
</dbReference>
<dbReference type="InterPro" id="IPR000792">
    <property type="entry name" value="Tscrpt_reg_LuxR_C"/>
</dbReference>
<dbReference type="PANTHER" id="PTHR43214">
    <property type="entry name" value="TWO-COMPONENT RESPONSE REGULATOR"/>
    <property type="match status" value="1"/>
</dbReference>
<dbReference type="PRINTS" id="PR00038">
    <property type="entry name" value="HTHLUXR"/>
</dbReference>
<evidence type="ECO:0000313" key="5">
    <source>
        <dbReference type="EMBL" id="GGE19331.1"/>
    </source>
</evidence>
<accession>A0A917EAH4</accession>
<feature type="domain" description="Response regulatory" evidence="4">
    <location>
        <begin position="19"/>
        <end position="134"/>
    </location>
</feature>
<dbReference type="EMBL" id="BMJM01000011">
    <property type="protein sequence ID" value="GGE19331.1"/>
    <property type="molecule type" value="Genomic_DNA"/>
</dbReference>
<dbReference type="CDD" id="cd06170">
    <property type="entry name" value="LuxR_C_like"/>
    <property type="match status" value="1"/>
</dbReference>
<comment type="caution">
    <text evidence="5">The sequence shown here is derived from an EMBL/GenBank/DDBJ whole genome shotgun (WGS) entry which is preliminary data.</text>
</comment>
<dbReference type="PROSITE" id="PS50110">
    <property type="entry name" value="RESPONSE_REGULATORY"/>
    <property type="match status" value="1"/>
</dbReference>
<gene>
    <name evidence="5" type="ORF">GCM10011529_27340</name>
</gene>
<dbReference type="GO" id="GO:0000160">
    <property type="term" value="P:phosphorelay signal transduction system"/>
    <property type="evidence" value="ECO:0007669"/>
    <property type="project" value="InterPro"/>
</dbReference>
<reference evidence="5" key="2">
    <citation type="submission" date="2020-09" db="EMBL/GenBank/DDBJ databases">
        <authorList>
            <person name="Sun Q."/>
            <person name="Zhou Y."/>
        </authorList>
    </citation>
    <scope>NUCLEOTIDE SEQUENCE</scope>
    <source>
        <strain evidence="5">CGMCC 1.15519</strain>
    </source>
</reference>
<feature type="modified residue" description="4-aspartylphosphate" evidence="2">
    <location>
        <position position="70"/>
    </location>
</feature>
<name>A0A917EAH4_9SPHN</name>
<dbReference type="PANTHER" id="PTHR43214:SF42">
    <property type="entry name" value="TRANSCRIPTIONAL REGULATORY PROTEIN DESR"/>
    <property type="match status" value="1"/>
</dbReference>
<dbReference type="RefSeq" id="WP_188763663.1">
    <property type="nucleotide sequence ID" value="NZ_BMJM01000011.1"/>
</dbReference>
<proteinExistence type="predicted"/>
<evidence type="ECO:0000259" key="4">
    <source>
        <dbReference type="PROSITE" id="PS50110"/>
    </source>
</evidence>
<dbReference type="InterPro" id="IPR039420">
    <property type="entry name" value="WalR-like"/>
</dbReference>
<dbReference type="InterPro" id="IPR016032">
    <property type="entry name" value="Sig_transdc_resp-reg_C-effctor"/>
</dbReference>
<organism evidence="5 6">
    <name type="scientific">Sandarakinorhabdus glacialis</name>
    <dbReference type="NCBI Taxonomy" id="1614636"/>
    <lineage>
        <taxon>Bacteria</taxon>
        <taxon>Pseudomonadati</taxon>
        <taxon>Pseudomonadota</taxon>
        <taxon>Alphaproteobacteria</taxon>
        <taxon>Sphingomonadales</taxon>
        <taxon>Sphingosinicellaceae</taxon>
        <taxon>Sandarakinorhabdus</taxon>
    </lineage>
</organism>
<evidence type="ECO:0000259" key="3">
    <source>
        <dbReference type="PROSITE" id="PS50043"/>
    </source>
</evidence>
<protein>
    <submittedName>
        <fullName evidence="5">Transcriptional regulator</fullName>
    </submittedName>
</protein>
<keyword evidence="6" id="KW-1185">Reference proteome</keyword>
<reference evidence="5" key="1">
    <citation type="journal article" date="2014" name="Int. J. Syst. Evol. Microbiol.">
        <title>Complete genome sequence of Corynebacterium casei LMG S-19264T (=DSM 44701T), isolated from a smear-ripened cheese.</title>
        <authorList>
            <consortium name="US DOE Joint Genome Institute (JGI-PGF)"/>
            <person name="Walter F."/>
            <person name="Albersmeier A."/>
            <person name="Kalinowski J."/>
            <person name="Ruckert C."/>
        </authorList>
    </citation>
    <scope>NUCLEOTIDE SEQUENCE</scope>
    <source>
        <strain evidence="5">CGMCC 1.15519</strain>
    </source>
</reference>
<dbReference type="Pfam" id="PF00196">
    <property type="entry name" value="GerE"/>
    <property type="match status" value="1"/>
</dbReference>
<dbReference type="InterPro" id="IPR011006">
    <property type="entry name" value="CheY-like_superfamily"/>
</dbReference>
<evidence type="ECO:0000256" key="1">
    <source>
        <dbReference type="ARBA" id="ARBA00023125"/>
    </source>
</evidence>
<sequence length="263" mass="27820">MSGNGFGGPVAAVGDKSVDVLIIGAGVLVFEGLKHILGEIGFTAIASADEAAAQELLKPAATAPRLIIVDSHDLQRDVGFCEMLRRRFALSRLVILSDDCTLEVVARGFSAGVDGYLAKSTPCEPMTEALKLVMMGEKFMPASAYGGLAGLRPAGDGQMWRAGPRGGRLSDREIEILGCVAQGEANKAIAWRLDITEATVKVHIKTILRKLNVSNRTQAAIWAVGRGLSRADNGRAPGNRRATALGTRREQAVGERVTARCGV</sequence>
<keyword evidence="2" id="KW-0597">Phosphoprotein</keyword>
<evidence type="ECO:0000256" key="2">
    <source>
        <dbReference type="PROSITE-ProRule" id="PRU00169"/>
    </source>
</evidence>